<protein>
    <submittedName>
        <fullName evidence="2">Uncharacterized protein</fullName>
    </submittedName>
</protein>
<dbReference type="KEGG" id="crq:GCK72_001614"/>
<reference evidence="2 3" key="1">
    <citation type="submission" date="2019-12" db="EMBL/GenBank/DDBJ databases">
        <title>Chromosome-level assembly of the Caenorhabditis remanei genome.</title>
        <authorList>
            <person name="Teterina A.A."/>
            <person name="Willis J.H."/>
            <person name="Phillips P.C."/>
        </authorList>
    </citation>
    <scope>NUCLEOTIDE SEQUENCE [LARGE SCALE GENOMIC DNA]</scope>
    <source>
        <strain evidence="2 3">PX506</strain>
        <tissue evidence="2">Whole organism</tissue>
    </source>
</reference>
<name>A0A6A5HTZ2_CAERE</name>
<evidence type="ECO:0000313" key="2">
    <source>
        <dbReference type="EMBL" id="KAF1769797.1"/>
    </source>
</evidence>
<proteinExistence type="predicted"/>
<evidence type="ECO:0000256" key="1">
    <source>
        <dbReference type="SAM" id="SignalP"/>
    </source>
</evidence>
<keyword evidence="1" id="KW-0732">Signal</keyword>
<organism evidence="2 3">
    <name type="scientific">Caenorhabditis remanei</name>
    <name type="common">Caenorhabditis vulgaris</name>
    <dbReference type="NCBI Taxonomy" id="31234"/>
    <lineage>
        <taxon>Eukaryota</taxon>
        <taxon>Metazoa</taxon>
        <taxon>Ecdysozoa</taxon>
        <taxon>Nematoda</taxon>
        <taxon>Chromadorea</taxon>
        <taxon>Rhabditida</taxon>
        <taxon>Rhabditina</taxon>
        <taxon>Rhabditomorpha</taxon>
        <taxon>Rhabditoidea</taxon>
        <taxon>Rhabditidae</taxon>
        <taxon>Peloderinae</taxon>
        <taxon>Caenorhabditis</taxon>
    </lineage>
</organism>
<sequence length="80" mass="8423">MMISIVLAVTVLPAIALFCGGKKGSAEKKESVYEDFVAAASQTACNSCVSSRKCGCSARIVSTQSDAREYFPPITVLSNN</sequence>
<dbReference type="Proteomes" id="UP000483820">
    <property type="component" value="Chromosome I"/>
</dbReference>
<dbReference type="GeneID" id="78773289"/>
<dbReference type="RefSeq" id="XP_053591694.1">
    <property type="nucleotide sequence ID" value="XM_053723049.1"/>
</dbReference>
<dbReference type="CTD" id="78773289"/>
<evidence type="ECO:0000313" key="3">
    <source>
        <dbReference type="Proteomes" id="UP000483820"/>
    </source>
</evidence>
<dbReference type="EMBL" id="WUAV01000001">
    <property type="protein sequence ID" value="KAF1769797.1"/>
    <property type="molecule type" value="Genomic_DNA"/>
</dbReference>
<dbReference type="AlphaFoldDB" id="A0A6A5HTZ2"/>
<gene>
    <name evidence="2" type="ORF">GCK72_001614</name>
</gene>
<comment type="caution">
    <text evidence="2">The sequence shown here is derived from an EMBL/GenBank/DDBJ whole genome shotgun (WGS) entry which is preliminary data.</text>
</comment>
<accession>A0A6A5HTZ2</accession>
<feature type="signal peptide" evidence="1">
    <location>
        <begin position="1"/>
        <end position="16"/>
    </location>
</feature>
<feature type="chain" id="PRO_5025335805" evidence="1">
    <location>
        <begin position="17"/>
        <end position="80"/>
    </location>
</feature>